<dbReference type="EMBL" id="FOEE01000025">
    <property type="protein sequence ID" value="SEP29663.1"/>
    <property type="molecule type" value="Genomic_DNA"/>
</dbReference>
<sequence length="142" mass="15559">MSGDEDREKHDVKFATGLSTEMRADAERIFSALRATSGERHQRVNQTTVSEEPAPMLPMCPVVLASAEPCLLPLVDGQDCGHREPGPAPQAMADLVGQLRRDVAEARQVASTLAAALRYLRGDRGVEAALRREQPWWLVLGE</sequence>
<dbReference type="OrthoDB" id="9852202at2"/>
<proteinExistence type="predicted"/>
<evidence type="ECO:0000313" key="1">
    <source>
        <dbReference type="EMBL" id="SEP29663.1"/>
    </source>
</evidence>
<keyword evidence="2" id="KW-1185">Reference proteome</keyword>
<dbReference type="Proteomes" id="UP000198960">
    <property type="component" value="Unassembled WGS sequence"/>
</dbReference>
<protein>
    <submittedName>
        <fullName evidence="1">Uncharacterized protein</fullName>
    </submittedName>
</protein>
<accession>A0A1H8WQ82</accession>
<name>A0A1H8WQ82_9ACTN</name>
<reference evidence="2" key="1">
    <citation type="submission" date="2016-10" db="EMBL/GenBank/DDBJ databases">
        <authorList>
            <person name="Varghese N."/>
            <person name="Submissions S."/>
        </authorList>
    </citation>
    <scope>NUCLEOTIDE SEQUENCE [LARGE SCALE GENOMIC DNA]</scope>
    <source>
        <strain evidence="2">DSM 45413</strain>
    </source>
</reference>
<organism evidence="1 2">
    <name type="scientific">Trujillonella endophytica</name>
    <dbReference type="NCBI Taxonomy" id="673521"/>
    <lineage>
        <taxon>Bacteria</taxon>
        <taxon>Bacillati</taxon>
        <taxon>Actinomycetota</taxon>
        <taxon>Actinomycetes</taxon>
        <taxon>Geodermatophilales</taxon>
        <taxon>Geodermatophilaceae</taxon>
        <taxon>Trujillonella</taxon>
    </lineage>
</organism>
<dbReference type="RefSeq" id="WP_091949596.1">
    <property type="nucleotide sequence ID" value="NZ_FOEE01000025.1"/>
</dbReference>
<gene>
    <name evidence="1" type="ORF">SAMN05660991_04620</name>
</gene>
<dbReference type="AlphaFoldDB" id="A0A1H8WQ82"/>
<evidence type="ECO:0000313" key="2">
    <source>
        <dbReference type="Proteomes" id="UP000198960"/>
    </source>
</evidence>